<dbReference type="InterPro" id="IPR033114">
    <property type="entry name" value="HNH_CAS9"/>
</dbReference>
<dbReference type="InterPro" id="IPR040796">
    <property type="entry name" value="Cas9_b_hairpin"/>
</dbReference>
<dbReference type="Pfam" id="PF17893">
    <property type="entry name" value="Cas9_b_hairpin"/>
    <property type="match status" value="1"/>
</dbReference>
<dbReference type="Pfam" id="PF01844">
    <property type="entry name" value="HNH"/>
    <property type="match status" value="1"/>
</dbReference>
<gene>
    <name evidence="14" type="ORF">KBX22_09620</name>
</gene>
<evidence type="ECO:0000259" key="13">
    <source>
        <dbReference type="PROSITE" id="PS51749"/>
    </source>
</evidence>
<dbReference type="InterPro" id="IPR041383">
    <property type="entry name" value="RuvC_III"/>
</dbReference>
<dbReference type="InterPro" id="IPR002711">
    <property type="entry name" value="HNH"/>
</dbReference>
<protein>
    <submittedName>
        <fullName evidence="14">HNH endonuclease</fullName>
    </submittedName>
</protein>
<proteinExistence type="predicted"/>
<dbReference type="GO" id="GO:0004519">
    <property type="term" value="F:endonuclease activity"/>
    <property type="evidence" value="ECO:0007669"/>
    <property type="project" value="UniProtKB-UniRule"/>
</dbReference>
<dbReference type="InterPro" id="IPR036397">
    <property type="entry name" value="RNaseH_sf"/>
</dbReference>
<evidence type="ECO:0000313" key="15">
    <source>
        <dbReference type="Proteomes" id="UP001205080"/>
    </source>
</evidence>
<evidence type="ECO:0000256" key="11">
    <source>
        <dbReference type="ARBA" id="ARBA00046380"/>
    </source>
</evidence>
<dbReference type="EMBL" id="JAGPYW010000013">
    <property type="protein sequence ID" value="MCQ4614985.1"/>
    <property type="molecule type" value="Genomic_DNA"/>
</dbReference>
<dbReference type="Pfam" id="PF17894">
    <property type="entry name" value="Cas9_Topo"/>
    <property type="match status" value="1"/>
</dbReference>
<dbReference type="GO" id="GO:0003677">
    <property type="term" value="F:DNA binding"/>
    <property type="evidence" value="ECO:0007669"/>
    <property type="project" value="UniProtKB-UniRule"/>
</dbReference>
<evidence type="ECO:0000256" key="5">
    <source>
        <dbReference type="ARBA" id="ARBA00022801"/>
    </source>
</evidence>
<evidence type="ECO:0000256" key="6">
    <source>
        <dbReference type="ARBA" id="ARBA00022842"/>
    </source>
</evidence>
<reference evidence="14 15" key="1">
    <citation type="submission" date="2021-04" db="EMBL/GenBank/DDBJ databases">
        <title>Corynebacterium genitalium sp. nov. and Corynebacterium genitalium sp. nov., two new species of the genus Corynebacterium.</title>
        <authorList>
            <person name="Jaen-Luchoro D."/>
            <person name="Pinyeiro-Iglesias B."/>
            <person name="Al-Shaer S."/>
            <person name="Karlsson R."/>
            <person name="Gonzales-Siles L."/>
            <person name="Cardew S."/>
            <person name="Jensie-Markopolous S."/>
            <person name="Ohlen M."/>
            <person name="Inganas E."/>
            <person name="Moore E.R.B."/>
        </authorList>
    </citation>
    <scope>NUCLEOTIDE SEQUENCE [LARGE SCALE GENOMIC DNA]</scope>
    <source>
        <strain evidence="14 15">CCUG 55013</strain>
    </source>
</reference>
<dbReference type="Gene3D" id="3.30.70.3520">
    <property type="match status" value="1"/>
</dbReference>
<comment type="caution">
    <text evidence="14">The sequence shown here is derived from an EMBL/GenBank/DDBJ whole genome shotgun (WGS) entry which is preliminary data.</text>
</comment>
<evidence type="ECO:0000256" key="3">
    <source>
        <dbReference type="ARBA" id="ARBA00022723"/>
    </source>
</evidence>
<keyword evidence="5 12" id="KW-0378">Hydrolase</keyword>
<evidence type="ECO:0000256" key="10">
    <source>
        <dbReference type="ARBA" id="ARBA00023211"/>
    </source>
</evidence>
<dbReference type="InterPro" id="IPR028629">
    <property type="entry name" value="Cas9"/>
</dbReference>
<evidence type="ECO:0000256" key="2">
    <source>
        <dbReference type="ARBA" id="ARBA00022722"/>
    </source>
</evidence>
<keyword evidence="3" id="KW-0479">Metal-binding</keyword>
<evidence type="ECO:0000256" key="9">
    <source>
        <dbReference type="ARBA" id="ARBA00023125"/>
    </source>
</evidence>
<evidence type="ECO:0000256" key="4">
    <source>
        <dbReference type="ARBA" id="ARBA00022759"/>
    </source>
</evidence>
<keyword evidence="7" id="KW-0694">RNA-binding</keyword>
<dbReference type="Pfam" id="PF18525">
    <property type="entry name" value="Cas9_C"/>
    <property type="match status" value="1"/>
</dbReference>
<name>A0ABD4TTM1_9CORY</name>
<dbReference type="GO" id="GO:0016787">
    <property type="term" value="F:hydrolase activity"/>
    <property type="evidence" value="ECO:0007669"/>
    <property type="project" value="UniProtKB-KW"/>
</dbReference>
<dbReference type="NCBIfam" id="TIGR01865">
    <property type="entry name" value="cas_Csn1"/>
    <property type="match status" value="1"/>
</dbReference>
<accession>A0ABD4TTM1</accession>
<keyword evidence="10" id="KW-0464">Manganese</keyword>
<sequence length="1106" mass="124644">MVKKYNIGIDVGTHSVGFAAIELDEQGIPCNILSAMSLIHDSGVDPDSNKSGITRLAVSGVARRTRRLYHRRKKRSIRLEKFLASLGWPVVPFEEYTDPFLPWTARAQLATRYIETKEVREEKLSIAIRHIANHRGWRNPYSKVSSLYAPKGPSDNFEEIRAQLSQKLHVDIPSDLTVGQLISFAKVGEDRLRGGGKVKDKKKAPEDVKQAVISARLHQSDLAREINKICEVQRIDDSLRKQLIDYVFAAESPKGAQAGRAGKDPLQPHLVRALKASDAFQRYRIAALIGNLRIRTGGEKHPLDVTQRQLVFDYLLNLPPSTVPSWVSVAEVLNIDRGRLVGTATMTDDGERAGARPPVNDTDRLLSSTSVKPLKLWWKSASQDQRAAMIKALSNAEVDDWDSEAGASVQAFFTTLSEEDQEKLDSVHLPIGRAAYSEDTLCRLTERMLQDGVDLYEARRLEFNVPADWTPPAPEVGEPVGNPAVDRVLKAVARWTAAAEREWGAPQRIVIEHVRSGFMSAAKARELERENEKRHKQNQEIVQAMHKKLGIENAVRREDIWRFQSVQRQNCCCAYCGKTITYFTAEMDHIVPQAGPGSSNVRENLVAVCHQCNLAKGNIPFATWASKCGIPGVSLEEALERTRHWNEDSGLSRAQFKKFVSAVQTRLRRTSFDEPLDNRSLESVAWMANELRARLAQATRQHGTRVHVYRGELTHEARFASGISGKLRFIDGPGKSRLDRRHHAIDAAVVSMTTPYVAEVLALRRNKKRAQYLAKQPPQWKEYEGDDIAHQIEWRKWKTRMYKLSELLESALIKDQIPVTSNLRLRPGNGRAHKDTIGALDKLRVGDALTPEQIDRAATEALWCALTYHPDFDEKEGLPADQNRRIRVHGTHLDASDTIEFFPGKPGKDGAGAVKVRGGFAELTRFHHARIYRITTGKKPVYAMLRVYDHDLVRHRNTDVFSVELPPQSISMRQAYSKLRRALQEGTADYLGWIADNDELVIDMSKFETGQVTALREVYGDISRWRVDGFCGESQLRLRPLIMSAEGLPADAAPELKKVIDSIGWKIYVNVLFSSTPVSVIRRNSLGQERWFSKSHLPVCWKVENV</sequence>
<dbReference type="InterPro" id="IPR041225">
    <property type="entry name" value="Cas9_Topo"/>
</dbReference>
<dbReference type="GO" id="GO:0046872">
    <property type="term" value="F:metal ion binding"/>
    <property type="evidence" value="ECO:0007669"/>
    <property type="project" value="UniProtKB-KW"/>
</dbReference>
<evidence type="ECO:0000256" key="12">
    <source>
        <dbReference type="PROSITE-ProRule" id="PRU01085"/>
    </source>
</evidence>
<dbReference type="PROSITE" id="PS51749">
    <property type="entry name" value="HNH_CAS9"/>
    <property type="match status" value="1"/>
</dbReference>
<evidence type="ECO:0000313" key="14">
    <source>
        <dbReference type="EMBL" id="MCQ4614985.1"/>
    </source>
</evidence>
<comment type="subunit">
    <text evidence="11">Monomer. Binds crRNA and tracrRNA.</text>
</comment>
<dbReference type="Pfam" id="PF18470">
    <property type="entry name" value="Cas9_a"/>
    <property type="match status" value="1"/>
</dbReference>
<organism evidence="14 15">
    <name type="scientific">Corynebacterium pseudogenitalium</name>
    <dbReference type="NCBI Taxonomy" id="38303"/>
    <lineage>
        <taxon>Bacteria</taxon>
        <taxon>Bacillati</taxon>
        <taxon>Actinomycetota</taxon>
        <taxon>Actinomycetes</taxon>
        <taxon>Mycobacteriales</taxon>
        <taxon>Corynebacteriaceae</taxon>
        <taxon>Corynebacterium</taxon>
    </lineage>
</organism>
<dbReference type="Proteomes" id="UP001205080">
    <property type="component" value="Unassembled WGS sequence"/>
</dbReference>
<keyword evidence="4 12" id="KW-0255">Endonuclease</keyword>
<dbReference type="Gene3D" id="3.30.420.10">
    <property type="entry name" value="Ribonuclease H-like superfamily/Ribonuclease H"/>
    <property type="match status" value="2"/>
</dbReference>
<feature type="domain" description="HNH Cas9-type" evidence="13">
    <location>
        <begin position="520"/>
        <end position="681"/>
    </location>
</feature>
<evidence type="ECO:0000256" key="1">
    <source>
        <dbReference type="ARBA" id="ARBA00001946"/>
    </source>
</evidence>
<keyword evidence="6" id="KW-0460">Magnesium</keyword>
<dbReference type="InterPro" id="IPR040619">
    <property type="entry name" value="Cas9_alpha-helical_lobe"/>
</dbReference>
<comment type="cofactor">
    <cofactor evidence="1">
        <name>Mg(2+)</name>
        <dbReference type="ChEBI" id="CHEBI:18420"/>
    </cofactor>
</comment>
<dbReference type="RefSeq" id="WP_256001297.1">
    <property type="nucleotide sequence ID" value="NZ_JAGPYW010000013.1"/>
</dbReference>
<dbReference type="InterPro" id="IPR003615">
    <property type="entry name" value="HNH_nuc"/>
</dbReference>
<keyword evidence="9 12" id="KW-0238">DNA-binding</keyword>
<dbReference type="GO" id="GO:0003723">
    <property type="term" value="F:RNA binding"/>
    <property type="evidence" value="ECO:0007669"/>
    <property type="project" value="UniProtKB-UniRule"/>
</dbReference>
<evidence type="ECO:0000256" key="7">
    <source>
        <dbReference type="ARBA" id="ARBA00022884"/>
    </source>
</evidence>
<dbReference type="GO" id="GO:0051607">
    <property type="term" value="P:defense response to virus"/>
    <property type="evidence" value="ECO:0007669"/>
    <property type="project" value="UniProtKB-KW"/>
</dbReference>
<keyword evidence="2 12" id="KW-0540">Nuclease</keyword>
<dbReference type="Pfam" id="PF18541">
    <property type="entry name" value="RuvC_III"/>
    <property type="match status" value="1"/>
</dbReference>
<dbReference type="SMART" id="SM00507">
    <property type="entry name" value="HNHc"/>
    <property type="match status" value="1"/>
</dbReference>
<evidence type="ECO:0000256" key="8">
    <source>
        <dbReference type="ARBA" id="ARBA00023118"/>
    </source>
</evidence>
<dbReference type="AlphaFoldDB" id="A0ABD4TTM1"/>
<keyword evidence="8" id="KW-0051">Antiviral defense</keyword>
<dbReference type="InterPro" id="IPR041217">
    <property type="entry name" value="Cas9_C"/>
</dbReference>
<dbReference type="Gene3D" id="1.10.30.50">
    <property type="match status" value="1"/>
</dbReference>